<dbReference type="InterPro" id="IPR050452">
    <property type="entry name" value="Metacaspase"/>
</dbReference>
<feature type="domain" description="Peptidase C14 caspase" evidence="1">
    <location>
        <begin position="6"/>
        <end position="239"/>
    </location>
</feature>
<accession>A0A919TJV4</accession>
<evidence type="ECO:0000259" key="1">
    <source>
        <dbReference type="Pfam" id="PF00656"/>
    </source>
</evidence>
<dbReference type="AlphaFoldDB" id="A0A919TJV4"/>
<sequence length="590" mass="62338">MGRNVYALLVGIDSYPAPMSPLAGCVNDVHAARALLAARSTLRPLTLTDRAATREAVVTAFRAHLGQAAADDTAVFWFCGHGSREPSSPGDPERWNETIVLVDSRSPGVRDLADKELSALVAEISGRGAHVLVVLDCCHSGSGVRGVGRSERWVPRDLRPRDGHLTGADGAVARYVLLAACRRDQTAREVVVAGTVRGALSAALDRTLRRTPGSISYRDLHAWSAAAVHALAPGQTPVLEAPAADDVMRPFLGGATAPAAPVLTAAYRHGAGWVLDAGAIHGIPPAGRTELDLYRMAGGDVPVARATVSEVGAATARLDVRPPLDETAVHRAVLRALPVAGAPVAVTGDTAVRALLDRSPLVRLVPPQAAELLVTCVDGRARITRGPSGDALTEDRWGVADTVFAVERIARWQAVRDRANPAPPIAAESAGLAVEIDEVRATIRVRVSNGGPRRLFYAILALSDTFRIASLIPGGGEWLDPGEHLWLRGDDGRPRLHLIVPRGRESATDLLKLFVAGEEFDARTLTQPNLPPPAPARDLGPVGAGRITGLPATADDWTTREVVVTTVRPVRAPGSAPFCWRAVDQHDPGS</sequence>
<dbReference type="GO" id="GO:0006508">
    <property type="term" value="P:proteolysis"/>
    <property type="evidence" value="ECO:0007669"/>
    <property type="project" value="InterPro"/>
</dbReference>
<dbReference type="Gene3D" id="3.40.50.1460">
    <property type="match status" value="1"/>
</dbReference>
<dbReference type="GO" id="GO:0005737">
    <property type="term" value="C:cytoplasm"/>
    <property type="evidence" value="ECO:0007669"/>
    <property type="project" value="TreeGrafter"/>
</dbReference>
<dbReference type="PANTHER" id="PTHR48104:SF30">
    <property type="entry name" value="METACASPASE-1"/>
    <property type="match status" value="1"/>
</dbReference>
<protein>
    <recommendedName>
        <fullName evidence="1">Peptidase C14 caspase domain-containing protein</fullName>
    </recommendedName>
</protein>
<dbReference type="PANTHER" id="PTHR48104">
    <property type="entry name" value="METACASPASE-4"/>
    <property type="match status" value="1"/>
</dbReference>
<dbReference type="Pfam" id="PF00656">
    <property type="entry name" value="Peptidase_C14"/>
    <property type="match status" value="1"/>
</dbReference>
<dbReference type="InterPro" id="IPR011600">
    <property type="entry name" value="Pept_C14_caspase"/>
</dbReference>
<dbReference type="InterPro" id="IPR029030">
    <property type="entry name" value="Caspase-like_dom_sf"/>
</dbReference>
<proteinExistence type="predicted"/>
<dbReference type="RefSeq" id="WP_203679384.1">
    <property type="nucleotide sequence ID" value="NZ_BOMW01000023.1"/>
</dbReference>
<evidence type="ECO:0000313" key="2">
    <source>
        <dbReference type="EMBL" id="GIF05017.1"/>
    </source>
</evidence>
<gene>
    <name evidence="2" type="ORF">Asi03nite_25550</name>
</gene>
<comment type="caution">
    <text evidence="2">The sequence shown here is derived from an EMBL/GenBank/DDBJ whole genome shotgun (WGS) entry which is preliminary data.</text>
</comment>
<organism evidence="2 3">
    <name type="scientific">Actinoplanes siamensis</name>
    <dbReference type="NCBI Taxonomy" id="1223317"/>
    <lineage>
        <taxon>Bacteria</taxon>
        <taxon>Bacillati</taxon>
        <taxon>Actinomycetota</taxon>
        <taxon>Actinomycetes</taxon>
        <taxon>Micromonosporales</taxon>
        <taxon>Micromonosporaceae</taxon>
        <taxon>Actinoplanes</taxon>
    </lineage>
</organism>
<dbReference type="SUPFAM" id="SSF52129">
    <property type="entry name" value="Caspase-like"/>
    <property type="match status" value="1"/>
</dbReference>
<dbReference type="EMBL" id="BOMW01000023">
    <property type="protein sequence ID" value="GIF05017.1"/>
    <property type="molecule type" value="Genomic_DNA"/>
</dbReference>
<reference evidence="2" key="1">
    <citation type="submission" date="2021-01" db="EMBL/GenBank/DDBJ databases">
        <title>Whole genome shotgun sequence of Actinoplanes siamensis NBRC 109076.</title>
        <authorList>
            <person name="Komaki H."/>
            <person name="Tamura T."/>
        </authorList>
    </citation>
    <scope>NUCLEOTIDE SEQUENCE</scope>
    <source>
        <strain evidence="2">NBRC 109076</strain>
    </source>
</reference>
<keyword evidence="3" id="KW-1185">Reference proteome</keyword>
<evidence type="ECO:0000313" key="3">
    <source>
        <dbReference type="Proteomes" id="UP000629619"/>
    </source>
</evidence>
<name>A0A919TJV4_9ACTN</name>
<dbReference type="Proteomes" id="UP000629619">
    <property type="component" value="Unassembled WGS sequence"/>
</dbReference>
<dbReference type="GO" id="GO:0004197">
    <property type="term" value="F:cysteine-type endopeptidase activity"/>
    <property type="evidence" value="ECO:0007669"/>
    <property type="project" value="InterPro"/>
</dbReference>